<accession>A0A0V0RCN3</accession>
<gene>
    <name evidence="1" type="ORF">T07_827</name>
</gene>
<proteinExistence type="predicted"/>
<protein>
    <submittedName>
        <fullName evidence="1">Uncharacterized protein</fullName>
    </submittedName>
</protein>
<dbReference type="EMBL" id="JYDL01000634">
    <property type="protein sequence ID" value="KRX12210.1"/>
    <property type="molecule type" value="Genomic_DNA"/>
</dbReference>
<name>A0A0V0RCN3_9BILA</name>
<dbReference type="Proteomes" id="UP000054630">
    <property type="component" value="Unassembled WGS sequence"/>
</dbReference>
<comment type="caution">
    <text evidence="1">The sequence shown here is derived from an EMBL/GenBank/DDBJ whole genome shotgun (WGS) entry which is preliminary data.</text>
</comment>
<sequence>MEKAGDASLYSPKVGNIASLVRRISSELKSKSNALSDHCRKKFVCSCTLLVGKKPSLACFRF</sequence>
<evidence type="ECO:0000313" key="2">
    <source>
        <dbReference type="Proteomes" id="UP000054630"/>
    </source>
</evidence>
<evidence type="ECO:0000313" key="1">
    <source>
        <dbReference type="EMBL" id="KRX12210.1"/>
    </source>
</evidence>
<dbReference type="STRING" id="6336.A0A0V0RCN3"/>
<dbReference type="AlphaFoldDB" id="A0A0V0RCN3"/>
<keyword evidence="2" id="KW-1185">Reference proteome</keyword>
<dbReference type="OrthoDB" id="10363957at2759"/>
<reference evidence="1 2" key="1">
    <citation type="submission" date="2015-01" db="EMBL/GenBank/DDBJ databases">
        <title>Evolution of Trichinella species and genotypes.</title>
        <authorList>
            <person name="Korhonen P.K."/>
            <person name="Edoardo P."/>
            <person name="Giuseppe L.R."/>
            <person name="Gasser R.B."/>
        </authorList>
    </citation>
    <scope>NUCLEOTIDE SEQUENCE [LARGE SCALE GENOMIC DNA]</scope>
    <source>
        <strain evidence="1">ISS37</strain>
    </source>
</reference>
<organism evidence="1 2">
    <name type="scientific">Trichinella nelsoni</name>
    <dbReference type="NCBI Taxonomy" id="6336"/>
    <lineage>
        <taxon>Eukaryota</taxon>
        <taxon>Metazoa</taxon>
        <taxon>Ecdysozoa</taxon>
        <taxon>Nematoda</taxon>
        <taxon>Enoplea</taxon>
        <taxon>Dorylaimia</taxon>
        <taxon>Trichinellida</taxon>
        <taxon>Trichinellidae</taxon>
        <taxon>Trichinella</taxon>
    </lineage>
</organism>